<dbReference type="EMBL" id="GBRH01249610">
    <property type="protein sequence ID" value="JAD48285.1"/>
    <property type="molecule type" value="Transcribed_RNA"/>
</dbReference>
<accession>A0A0A9AH59</accession>
<reference evidence="1" key="2">
    <citation type="journal article" date="2015" name="Data Brief">
        <title>Shoot transcriptome of the giant reed, Arundo donax.</title>
        <authorList>
            <person name="Barrero R.A."/>
            <person name="Guerrero F.D."/>
            <person name="Moolhuijzen P."/>
            <person name="Goolsby J.A."/>
            <person name="Tidwell J."/>
            <person name="Bellgard S.E."/>
            <person name="Bellgard M.I."/>
        </authorList>
    </citation>
    <scope>NUCLEOTIDE SEQUENCE</scope>
    <source>
        <tissue evidence="1">Shoot tissue taken approximately 20 cm above the soil surface</tissue>
    </source>
</reference>
<name>A0A0A9AH59_ARUDO</name>
<proteinExistence type="predicted"/>
<evidence type="ECO:0000313" key="1">
    <source>
        <dbReference type="EMBL" id="JAD48285.1"/>
    </source>
</evidence>
<organism evidence="1">
    <name type="scientific">Arundo donax</name>
    <name type="common">Giant reed</name>
    <name type="synonym">Donax arundinaceus</name>
    <dbReference type="NCBI Taxonomy" id="35708"/>
    <lineage>
        <taxon>Eukaryota</taxon>
        <taxon>Viridiplantae</taxon>
        <taxon>Streptophyta</taxon>
        <taxon>Embryophyta</taxon>
        <taxon>Tracheophyta</taxon>
        <taxon>Spermatophyta</taxon>
        <taxon>Magnoliopsida</taxon>
        <taxon>Liliopsida</taxon>
        <taxon>Poales</taxon>
        <taxon>Poaceae</taxon>
        <taxon>PACMAD clade</taxon>
        <taxon>Arundinoideae</taxon>
        <taxon>Arundineae</taxon>
        <taxon>Arundo</taxon>
    </lineage>
</organism>
<reference evidence="1" key="1">
    <citation type="submission" date="2014-09" db="EMBL/GenBank/DDBJ databases">
        <authorList>
            <person name="Magalhaes I.L.F."/>
            <person name="Oliveira U."/>
            <person name="Santos F.R."/>
            <person name="Vidigal T.H.D.A."/>
            <person name="Brescovit A.D."/>
            <person name="Santos A.J."/>
        </authorList>
    </citation>
    <scope>NUCLEOTIDE SEQUENCE</scope>
    <source>
        <tissue evidence="1">Shoot tissue taken approximately 20 cm above the soil surface</tissue>
    </source>
</reference>
<protein>
    <submittedName>
        <fullName evidence="1">Uncharacterized protein</fullName>
    </submittedName>
</protein>
<sequence>MTRVSRSDFCNPI</sequence>